<keyword evidence="9 10" id="KW-0119">Carbohydrate metabolism</keyword>
<dbReference type="GO" id="GO:0006281">
    <property type="term" value="P:DNA repair"/>
    <property type="evidence" value="ECO:0007669"/>
    <property type="project" value="TreeGrafter"/>
</dbReference>
<dbReference type="SUPFAM" id="SSF56784">
    <property type="entry name" value="HAD-like"/>
    <property type="match status" value="1"/>
</dbReference>
<evidence type="ECO:0000256" key="1">
    <source>
        <dbReference type="ARBA" id="ARBA00000830"/>
    </source>
</evidence>
<dbReference type="GO" id="GO:0008967">
    <property type="term" value="F:phosphoglycolate phosphatase activity"/>
    <property type="evidence" value="ECO:0007669"/>
    <property type="project" value="UniProtKB-UniRule"/>
</dbReference>
<keyword evidence="6 10" id="KW-0479">Metal-binding</keyword>
<dbReference type="Gene3D" id="3.40.50.1000">
    <property type="entry name" value="HAD superfamily/HAD-like"/>
    <property type="match status" value="1"/>
</dbReference>
<keyword evidence="8 10" id="KW-0460">Magnesium</keyword>
<dbReference type="SFLD" id="SFLDS00003">
    <property type="entry name" value="Haloacid_Dehalogenase"/>
    <property type="match status" value="1"/>
</dbReference>
<comment type="pathway">
    <text evidence="3 10">Organic acid metabolism; glycolate biosynthesis; glycolate from 2-phosphoglycolate: step 1/1.</text>
</comment>
<feature type="active site" description="Nucleophile" evidence="10">
    <location>
        <position position="25"/>
    </location>
</feature>
<organism evidence="11 12">
    <name type="scientific">Paraburkholderia phenoliruptrix</name>
    <dbReference type="NCBI Taxonomy" id="252970"/>
    <lineage>
        <taxon>Bacteria</taxon>
        <taxon>Pseudomonadati</taxon>
        <taxon>Pseudomonadota</taxon>
        <taxon>Betaproteobacteria</taxon>
        <taxon>Burkholderiales</taxon>
        <taxon>Burkholderiaceae</taxon>
        <taxon>Paraburkholderia</taxon>
    </lineage>
</organism>
<evidence type="ECO:0000256" key="7">
    <source>
        <dbReference type="ARBA" id="ARBA00022801"/>
    </source>
</evidence>
<dbReference type="InterPro" id="IPR023198">
    <property type="entry name" value="PGP-like_dom2"/>
</dbReference>
<evidence type="ECO:0000256" key="2">
    <source>
        <dbReference type="ARBA" id="ARBA00001946"/>
    </source>
</evidence>
<comment type="similarity">
    <text evidence="4 10">Belongs to the HAD-like hydrolase superfamily. CbbY/CbbZ/Gph/YieH family.</text>
</comment>
<dbReference type="GO" id="GO:0005975">
    <property type="term" value="P:carbohydrate metabolic process"/>
    <property type="evidence" value="ECO:0007669"/>
    <property type="project" value="InterPro"/>
</dbReference>
<dbReference type="InterPro" id="IPR036412">
    <property type="entry name" value="HAD-like_sf"/>
</dbReference>
<comment type="catalytic activity">
    <reaction evidence="1 10">
        <text>2-phosphoglycolate + H2O = glycolate + phosphate</text>
        <dbReference type="Rhea" id="RHEA:14369"/>
        <dbReference type="ChEBI" id="CHEBI:15377"/>
        <dbReference type="ChEBI" id="CHEBI:29805"/>
        <dbReference type="ChEBI" id="CHEBI:43474"/>
        <dbReference type="ChEBI" id="CHEBI:58033"/>
        <dbReference type="EC" id="3.1.3.18"/>
    </reaction>
</comment>
<evidence type="ECO:0000256" key="5">
    <source>
        <dbReference type="ARBA" id="ARBA00013078"/>
    </source>
</evidence>
<name>A0A6J5AD99_9BURK</name>
<dbReference type="PANTHER" id="PTHR43434">
    <property type="entry name" value="PHOSPHOGLYCOLATE PHOSPHATASE"/>
    <property type="match status" value="1"/>
</dbReference>
<feature type="binding site" evidence="10">
    <location>
        <position position="27"/>
    </location>
    <ligand>
        <name>Mg(2+)</name>
        <dbReference type="ChEBI" id="CHEBI:18420"/>
    </ligand>
</feature>
<dbReference type="EC" id="3.1.3.18" evidence="5 10"/>
<dbReference type="GO" id="GO:0046872">
    <property type="term" value="F:metal ion binding"/>
    <property type="evidence" value="ECO:0007669"/>
    <property type="project" value="UniProtKB-KW"/>
</dbReference>
<reference evidence="11 12" key="1">
    <citation type="submission" date="2020-04" db="EMBL/GenBank/DDBJ databases">
        <authorList>
            <person name="De Canck E."/>
        </authorList>
    </citation>
    <scope>NUCLEOTIDE SEQUENCE [LARGE SCALE GENOMIC DNA]</scope>
    <source>
        <strain evidence="11 12">LMG 22037</strain>
    </source>
</reference>
<sequence length="252" mass="26865">MSMQPLLSPRSAELACALTRAVLIDLDGTMVHTAPDIVEAASRMLAEFGEAPLPFDVVSGFIGKGVPNLVTRTLEAAALAGHVDREAALAVFHRHYDETNGRFGHVYPHVEAGLRELRRLGYRLACVTNKPEALAARLLRITALASYLDVLVAGDSIDGMKPAPQPLWHACRLLCVEVGRSVMVGDSPVDVCAARAAGMPVWIVSYGYGGPEGAAALQSDASIDSFMELPELLASQDERVIADPALPFSPPQ</sequence>
<evidence type="ECO:0000313" key="12">
    <source>
        <dbReference type="Proteomes" id="UP000494249"/>
    </source>
</evidence>
<dbReference type="GO" id="GO:0005829">
    <property type="term" value="C:cytosol"/>
    <property type="evidence" value="ECO:0007669"/>
    <property type="project" value="TreeGrafter"/>
</dbReference>
<proteinExistence type="inferred from homology"/>
<evidence type="ECO:0000256" key="4">
    <source>
        <dbReference type="ARBA" id="ARBA00006171"/>
    </source>
</evidence>
<evidence type="ECO:0000256" key="3">
    <source>
        <dbReference type="ARBA" id="ARBA00004818"/>
    </source>
</evidence>
<dbReference type="HAMAP" id="MF_00495">
    <property type="entry name" value="GPH_hydrolase_bact"/>
    <property type="match status" value="1"/>
</dbReference>
<evidence type="ECO:0000256" key="9">
    <source>
        <dbReference type="ARBA" id="ARBA00023277"/>
    </source>
</evidence>
<dbReference type="NCBIfam" id="TIGR01449">
    <property type="entry name" value="PGP_bact"/>
    <property type="match status" value="1"/>
</dbReference>
<evidence type="ECO:0000256" key="6">
    <source>
        <dbReference type="ARBA" id="ARBA00022723"/>
    </source>
</evidence>
<evidence type="ECO:0000313" key="11">
    <source>
        <dbReference type="EMBL" id="CAB3642919.1"/>
    </source>
</evidence>
<dbReference type="InterPro" id="IPR023214">
    <property type="entry name" value="HAD_sf"/>
</dbReference>
<comment type="function">
    <text evidence="10">Specifically catalyzes the dephosphorylation of 2-phosphoglycolate. Is involved in the dissimilation of the intracellular 2-phosphoglycolate formed during the DNA repair of 3'-phosphoglycolate ends, a major class of DNA lesions induced by oxidative stress.</text>
</comment>
<dbReference type="InterPro" id="IPR050155">
    <property type="entry name" value="HAD-like_hydrolase_sf"/>
</dbReference>
<dbReference type="AlphaFoldDB" id="A0A6J5AD99"/>
<protein>
    <recommendedName>
        <fullName evidence="5 10">Phosphoglycolate phosphatase</fullName>
        <shortName evidence="10">PGP</shortName>
        <shortName evidence="10">PGPase</shortName>
        <ecNumber evidence="5 10">3.1.3.18</ecNumber>
    </recommendedName>
</protein>
<feature type="binding site" evidence="10">
    <location>
        <position position="25"/>
    </location>
    <ligand>
        <name>Mg(2+)</name>
        <dbReference type="ChEBI" id="CHEBI:18420"/>
    </ligand>
</feature>
<accession>A0A6J5AD99</accession>
<comment type="cofactor">
    <cofactor evidence="2 10">
        <name>Mg(2+)</name>
        <dbReference type="ChEBI" id="CHEBI:18420"/>
    </cofactor>
</comment>
<dbReference type="SFLD" id="SFLDG01129">
    <property type="entry name" value="C1.5:_HAD__Beta-PGM__Phosphata"/>
    <property type="match status" value="1"/>
</dbReference>
<evidence type="ECO:0000256" key="10">
    <source>
        <dbReference type="HAMAP-Rule" id="MF_00495"/>
    </source>
</evidence>
<keyword evidence="7 10" id="KW-0378">Hydrolase</keyword>
<dbReference type="GO" id="GO:0046295">
    <property type="term" value="P:glycolate biosynthetic process"/>
    <property type="evidence" value="ECO:0007669"/>
    <property type="project" value="UniProtKB-UniRule"/>
</dbReference>
<evidence type="ECO:0000256" key="8">
    <source>
        <dbReference type="ARBA" id="ARBA00022842"/>
    </source>
</evidence>
<dbReference type="InterPro" id="IPR037512">
    <property type="entry name" value="PGPase_prok"/>
</dbReference>
<dbReference type="Pfam" id="PF00702">
    <property type="entry name" value="Hydrolase"/>
    <property type="match status" value="1"/>
</dbReference>
<dbReference type="Proteomes" id="UP000494249">
    <property type="component" value="Unassembled WGS sequence"/>
</dbReference>
<dbReference type="UniPathway" id="UPA00865">
    <property type="reaction ID" value="UER00834"/>
</dbReference>
<gene>
    <name evidence="11" type="primary">cbbZC</name>
    <name evidence="11" type="ORF">LMG22037_00457</name>
</gene>
<dbReference type="InterPro" id="IPR006439">
    <property type="entry name" value="HAD-SF_hydro_IA"/>
</dbReference>
<dbReference type="PANTHER" id="PTHR43434:SF1">
    <property type="entry name" value="PHOSPHOGLYCOLATE PHOSPHATASE"/>
    <property type="match status" value="1"/>
</dbReference>
<dbReference type="PRINTS" id="PR00413">
    <property type="entry name" value="HADHALOGNASE"/>
</dbReference>
<dbReference type="EMBL" id="CADIKB010000001">
    <property type="protein sequence ID" value="CAB3642919.1"/>
    <property type="molecule type" value="Genomic_DNA"/>
</dbReference>
<feature type="binding site" evidence="10">
    <location>
        <position position="186"/>
    </location>
    <ligand>
        <name>Mg(2+)</name>
        <dbReference type="ChEBI" id="CHEBI:18420"/>
    </ligand>
</feature>
<dbReference type="RefSeq" id="WP_035480670.1">
    <property type="nucleotide sequence ID" value="NZ_CADFGL010000001.1"/>
</dbReference>
<dbReference type="Gene3D" id="1.10.150.240">
    <property type="entry name" value="Putative phosphatase, domain 2"/>
    <property type="match status" value="1"/>
</dbReference>